<dbReference type="Proteomes" id="UP001197770">
    <property type="component" value="Unassembled WGS sequence"/>
</dbReference>
<protein>
    <submittedName>
        <fullName evidence="2">Uncharacterized protein</fullName>
    </submittedName>
</protein>
<keyword evidence="3" id="KW-1185">Reference proteome</keyword>
<evidence type="ECO:0000313" key="3">
    <source>
        <dbReference type="Proteomes" id="UP001197770"/>
    </source>
</evidence>
<proteinExistence type="predicted"/>
<evidence type="ECO:0000313" key="2">
    <source>
        <dbReference type="EMBL" id="MCC4211472.1"/>
    </source>
</evidence>
<feature type="compositionally biased region" description="Basic residues" evidence="1">
    <location>
        <begin position="1"/>
        <end position="26"/>
    </location>
</feature>
<accession>A0ABS8GNA9</accession>
<comment type="caution">
    <text evidence="2">The sequence shown here is derived from an EMBL/GenBank/DDBJ whole genome shotgun (WGS) entry which is preliminary data.</text>
</comment>
<name>A0ABS8GNA9_9FLAO</name>
<dbReference type="EMBL" id="JAJGMW010000002">
    <property type="protein sequence ID" value="MCC4211472.1"/>
    <property type="molecule type" value="Genomic_DNA"/>
</dbReference>
<sequence>MAKKGTPKNGKNKAKHSKLLKRKKDKLRSEKEARALKLKEIIKAAQSKE</sequence>
<feature type="region of interest" description="Disordered" evidence="1">
    <location>
        <begin position="1"/>
        <end position="32"/>
    </location>
</feature>
<reference evidence="2 3" key="1">
    <citation type="submission" date="2021-11" db="EMBL/GenBank/DDBJ databases">
        <title>Seasonal and diel survey of microbial diversity of the Tyrrhenian coast.</title>
        <authorList>
            <person name="Gattoni G."/>
            <person name="Corral P."/>
        </authorList>
    </citation>
    <scope>NUCLEOTIDE SEQUENCE [LARGE SCALE GENOMIC DNA]</scope>
    <source>
        <strain evidence="2 3">Mr9</strain>
    </source>
</reference>
<evidence type="ECO:0000256" key="1">
    <source>
        <dbReference type="SAM" id="MobiDB-lite"/>
    </source>
</evidence>
<gene>
    <name evidence="2" type="ORF">LLW17_01970</name>
</gene>
<organism evidence="2 3">
    <name type="scientific">Leeuwenhoekiella parthenopeia</name>
    <dbReference type="NCBI Taxonomy" id="2890320"/>
    <lineage>
        <taxon>Bacteria</taxon>
        <taxon>Pseudomonadati</taxon>
        <taxon>Bacteroidota</taxon>
        <taxon>Flavobacteriia</taxon>
        <taxon>Flavobacteriales</taxon>
        <taxon>Flavobacteriaceae</taxon>
        <taxon>Leeuwenhoekiella</taxon>
    </lineage>
</organism>
<dbReference type="RefSeq" id="WP_228228586.1">
    <property type="nucleotide sequence ID" value="NZ_JAJGMW010000002.1"/>
</dbReference>